<keyword evidence="6 7" id="KW-0472">Membrane</keyword>
<protein>
    <recommendedName>
        <fullName evidence="10">H(+)-exporting diphosphatase</fullName>
    </recommendedName>
</protein>
<evidence type="ECO:0000256" key="7">
    <source>
        <dbReference type="SAM" id="Phobius"/>
    </source>
</evidence>
<dbReference type="Gene3D" id="1.10.3080.10">
    <property type="entry name" value="Clc chloride channel"/>
    <property type="match status" value="1"/>
</dbReference>
<evidence type="ECO:0000256" key="5">
    <source>
        <dbReference type="ARBA" id="ARBA00023122"/>
    </source>
</evidence>
<comment type="subcellular location">
    <subcellularLocation>
        <location evidence="1">Membrane</location>
        <topology evidence="1">Multi-pass membrane protein</topology>
    </subcellularLocation>
</comment>
<feature type="transmembrane region" description="Helical" evidence="7">
    <location>
        <begin position="71"/>
        <end position="95"/>
    </location>
</feature>
<evidence type="ECO:0000313" key="8">
    <source>
        <dbReference type="EMBL" id="CAK0842146.1"/>
    </source>
</evidence>
<sequence>MKAGGILYMFEEATVTAWPTELTFRAFVCSVCGALVSRALFNLAGQDVHRVLIYTQDRWEVGTWSWMDVPFFVLLAGSMGLLSALFSRVLVAVWACRARWNSRLIAWQPFAKVLECILYASLCAALFALAPLVTGCTAEGHFVSDSAVADMVAYGKKNASAETSKEDDHRLKLVPHNCPSDEVSEAATLLLSSTEGAVKHLYSRARVAPPVLLLVLVLYTTLAAGMPGLPVPMGNFLPSMLIGALAGRLVGEGIELFEVNIGLVADAGVYSLAAHVAPGLGLAAEGSNLGAGSGGKYTQDEELVLGMSLGMAAGNQRAVHRLHPAKAQACMAAGLGP</sequence>
<feature type="transmembrane region" description="Helical" evidence="7">
    <location>
        <begin position="211"/>
        <end position="231"/>
    </location>
</feature>
<evidence type="ECO:0000256" key="4">
    <source>
        <dbReference type="ARBA" id="ARBA00022989"/>
    </source>
</evidence>
<organism evidence="8 9">
    <name type="scientific">Prorocentrum cordatum</name>
    <dbReference type="NCBI Taxonomy" id="2364126"/>
    <lineage>
        <taxon>Eukaryota</taxon>
        <taxon>Sar</taxon>
        <taxon>Alveolata</taxon>
        <taxon>Dinophyceae</taxon>
        <taxon>Prorocentrales</taxon>
        <taxon>Prorocentraceae</taxon>
        <taxon>Prorocentrum</taxon>
    </lineage>
</organism>
<evidence type="ECO:0000256" key="2">
    <source>
        <dbReference type="ARBA" id="ARBA00022692"/>
    </source>
</evidence>
<reference evidence="8" key="1">
    <citation type="submission" date="2023-10" db="EMBL/GenBank/DDBJ databases">
        <authorList>
            <person name="Chen Y."/>
            <person name="Shah S."/>
            <person name="Dougan E. K."/>
            <person name="Thang M."/>
            <person name="Chan C."/>
        </authorList>
    </citation>
    <scope>NUCLEOTIDE SEQUENCE [LARGE SCALE GENOMIC DNA]</scope>
</reference>
<keyword evidence="5" id="KW-0129">CBS domain</keyword>
<comment type="caution">
    <text evidence="8">The sequence shown here is derived from an EMBL/GenBank/DDBJ whole genome shotgun (WGS) entry which is preliminary data.</text>
</comment>
<keyword evidence="2 7" id="KW-0812">Transmembrane</keyword>
<dbReference type="InterPro" id="IPR001807">
    <property type="entry name" value="ClC"/>
</dbReference>
<dbReference type="Pfam" id="PF00654">
    <property type="entry name" value="Voltage_CLC"/>
    <property type="match status" value="1"/>
</dbReference>
<evidence type="ECO:0000256" key="6">
    <source>
        <dbReference type="ARBA" id="ARBA00023136"/>
    </source>
</evidence>
<dbReference type="PRINTS" id="PR00762">
    <property type="entry name" value="CLCHANNEL"/>
</dbReference>
<dbReference type="PANTHER" id="PTHR11689:SF136">
    <property type="entry name" value="H(+)_CL(-) EXCHANGE TRANSPORTER 7"/>
    <property type="match status" value="1"/>
</dbReference>
<dbReference type="InterPro" id="IPR014743">
    <property type="entry name" value="Cl-channel_core"/>
</dbReference>
<accession>A0ABN9TAC7</accession>
<gene>
    <name evidence="8" type="ORF">PCOR1329_LOCUS37156</name>
</gene>
<evidence type="ECO:0000256" key="1">
    <source>
        <dbReference type="ARBA" id="ARBA00004141"/>
    </source>
</evidence>
<evidence type="ECO:0008006" key="10">
    <source>
        <dbReference type="Google" id="ProtNLM"/>
    </source>
</evidence>
<name>A0ABN9TAC7_9DINO</name>
<dbReference type="InterPro" id="IPR051280">
    <property type="entry name" value="Cl-channel/antiporter"/>
</dbReference>
<evidence type="ECO:0000313" key="9">
    <source>
        <dbReference type="Proteomes" id="UP001189429"/>
    </source>
</evidence>
<dbReference type="PANTHER" id="PTHR11689">
    <property type="entry name" value="CHLORIDE CHANNEL PROTEIN CLC FAMILY MEMBER"/>
    <property type="match status" value="1"/>
</dbReference>
<proteinExistence type="predicted"/>
<keyword evidence="9" id="KW-1185">Reference proteome</keyword>
<dbReference type="Proteomes" id="UP001189429">
    <property type="component" value="Unassembled WGS sequence"/>
</dbReference>
<keyword evidence="4 7" id="KW-1133">Transmembrane helix</keyword>
<dbReference type="EMBL" id="CAUYUJ010014508">
    <property type="protein sequence ID" value="CAK0842146.1"/>
    <property type="molecule type" value="Genomic_DNA"/>
</dbReference>
<evidence type="ECO:0000256" key="3">
    <source>
        <dbReference type="ARBA" id="ARBA00022737"/>
    </source>
</evidence>
<keyword evidence="3" id="KW-0677">Repeat</keyword>
<dbReference type="SUPFAM" id="SSF81340">
    <property type="entry name" value="Clc chloride channel"/>
    <property type="match status" value="1"/>
</dbReference>